<proteinExistence type="predicted"/>
<sequence>MSDNAPEGVVLPFTQTFFSFLTFSCEYFGSAVTSKGIFRNDNPMHHPVPFLFVQLGIAIILTAILRVLLRPLKQPRFVAEILAGIMLGPSMFHLFGKADYFNSLITEREKKIMGVLEMVGLMTYSFVVGVRTDISIVKTAGKLAWVIGIFAIVFPLALVLPAVEIWKKYIDFGNHLFLYWTGILATSTSFQVISVLLEDLNLLNSELGRLVLSSGLISSVCSWIFRIYNSYFTFSKFVNYQILDNFKTEITRATCVLTVIFVLRPFMFWLMRRIPEGKSIKESHFFVMIVMFLTVCFASEYSGLSCSFGAMVLGLSVPPGQPLGSGVVEKLDAFISAVLLPVYLIGVGRYVNIFQITMKSYIQAGIIILLAFIGKVAAGVIPAIISRMPYKDSFALGLVLGAPGFWDVLFFKLYMRYTLIDSEFYTILTVMAVLTKAVLTPVIYFLYDPSKRYSNYKRRTVQQSKNEHELRILLCLHEEDQVFSLMNVLKATYPTRAKPIGAFVLDLIELVGRYHPLLINHQFHERHSTTLTRTDRIISAFNQYEQCSEGAIRHQHYTSMTPYATMHDDICALALEKSTSILIVPFQKSGNSPIPGVIENLLDKAPCSVGILVDKRIITHWRSDSHNQTRISVCVVFVGGPDAREALAYGMRMAANPATRLTVLRLISEDEFVSDMSETRQDIDLIQELRAEYNDNQRIEYREEIVQDGVGTSKVILSLDDHYDFMLVGRRLDSDSPLVTGLVDWNHTQELGIIGDMLASSDMKCSASVLVVQQQFTVEDVAHEHQD</sequence>
<dbReference type="EMBL" id="CM037153">
    <property type="protein sequence ID" value="KAH7857724.1"/>
    <property type="molecule type" value="Genomic_DNA"/>
</dbReference>
<protein>
    <submittedName>
        <fullName evidence="1">Uncharacterized protein</fullName>
    </submittedName>
</protein>
<gene>
    <name evidence="1" type="ORF">Vadar_015885</name>
</gene>
<comment type="caution">
    <text evidence="1">The sequence shown here is derived from an EMBL/GenBank/DDBJ whole genome shotgun (WGS) entry which is preliminary data.</text>
</comment>
<reference evidence="1 2" key="1">
    <citation type="journal article" date="2021" name="Hortic Res">
        <title>High-quality reference genome and annotation aids understanding of berry development for evergreen blueberry (Vaccinium darrowii).</title>
        <authorList>
            <person name="Yu J."/>
            <person name="Hulse-Kemp A.M."/>
            <person name="Babiker E."/>
            <person name="Staton M."/>
        </authorList>
    </citation>
    <scope>NUCLEOTIDE SEQUENCE [LARGE SCALE GENOMIC DNA]</scope>
    <source>
        <strain evidence="2">cv. NJ 8807/NJ 8810</strain>
        <tissue evidence="1">Young leaf</tissue>
    </source>
</reference>
<name>A0ACB7YWW0_9ERIC</name>
<keyword evidence="2" id="KW-1185">Reference proteome</keyword>
<evidence type="ECO:0000313" key="2">
    <source>
        <dbReference type="Proteomes" id="UP000828048"/>
    </source>
</evidence>
<evidence type="ECO:0000313" key="1">
    <source>
        <dbReference type="EMBL" id="KAH7857724.1"/>
    </source>
</evidence>
<organism evidence="1 2">
    <name type="scientific">Vaccinium darrowii</name>
    <dbReference type="NCBI Taxonomy" id="229202"/>
    <lineage>
        <taxon>Eukaryota</taxon>
        <taxon>Viridiplantae</taxon>
        <taxon>Streptophyta</taxon>
        <taxon>Embryophyta</taxon>
        <taxon>Tracheophyta</taxon>
        <taxon>Spermatophyta</taxon>
        <taxon>Magnoliopsida</taxon>
        <taxon>eudicotyledons</taxon>
        <taxon>Gunneridae</taxon>
        <taxon>Pentapetalae</taxon>
        <taxon>asterids</taxon>
        <taxon>Ericales</taxon>
        <taxon>Ericaceae</taxon>
        <taxon>Vaccinioideae</taxon>
        <taxon>Vaccinieae</taxon>
        <taxon>Vaccinium</taxon>
    </lineage>
</organism>
<accession>A0ACB7YWW0</accession>
<dbReference type="Proteomes" id="UP000828048">
    <property type="component" value="Chromosome 3"/>
</dbReference>